<feature type="region of interest" description="C-terminal hotdog fold" evidence="2">
    <location>
        <begin position="282"/>
        <end position="412"/>
    </location>
</feature>
<gene>
    <name evidence="5" type="ORF">RSSL_00027</name>
</gene>
<dbReference type="Gene3D" id="3.10.129.110">
    <property type="entry name" value="Polyketide synthase dehydratase"/>
    <property type="match status" value="1"/>
</dbReference>
<evidence type="ECO:0000259" key="4">
    <source>
        <dbReference type="PROSITE" id="PS52019"/>
    </source>
</evidence>
<evidence type="ECO:0000256" key="1">
    <source>
        <dbReference type="ARBA" id="ARBA00022679"/>
    </source>
</evidence>
<feature type="transmembrane region" description="Helical" evidence="3">
    <location>
        <begin position="386"/>
        <end position="405"/>
    </location>
</feature>
<organism evidence="5 6">
    <name type="scientific">Streptococcus salivarius K12</name>
    <dbReference type="NCBI Taxonomy" id="1200793"/>
    <lineage>
        <taxon>Bacteria</taxon>
        <taxon>Bacillati</taxon>
        <taxon>Bacillota</taxon>
        <taxon>Bacilli</taxon>
        <taxon>Lactobacillales</taxon>
        <taxon>Streptococcaceae</taxon>
        <taxon>Streptococcus</taxon>
    </lineage>
</organism>
<dbReference type="InterPro" id="IPR049900">
    <property type="entry name" value="PKS_mFAS_DH"/>
</dbReference>
<dbReference type="Gene3D" id="3.30.70.3290">
    <property type="match status" value="1"/>
</dbReference>
<keyword evidence="3" id="KW-0812">Transmembrane</keyword>
<dbReference type="Proteomes" id="UP000006983">
    <property type="component" value="Unassembled WGS sequence"/>
</dbReference>
<dbReference type="InterPro" id="IPR050444">
    <property type="entry name" value="Polyketide_Synthase"/>
</dbReference>
<evidence type="ECO:0000313" key="6">
    <source>
        <dbReference type="Proteomes" id="UP000006983"/>
    </source>
</evidence>
<dbReference type="InterPro" id="IPR042104">
    <property type="entry name" value="PKS_dehydratase_sf"/>
</dbReference>
<keyword evidence="1" id="KW-0808">Transferase</keyword>
<reference evidence="5 6" key="1">
    <citation type="journal article" date="2012" name="J. Bacteriol.">
        <title>Genome Sequence of the Lantibiotic Bacteriocin Producer Streptococcus salivarius Strain K12.</title>
        <authorList>
            <person name="Barretto C."/>
            <person name="Alvarez-Martin P."/>
            <person name="Foata F."/>
            <person name="Renault P."/>
            <person name="Berger B."/>
        </authorList>
    </citation>
    <scope>NUCLEOTIDE SEQUENCE [LARGE SCALE GENOMIC DNA]</scope>
    <source>
        <strain evidence="5 6">K12</strain>
        <plasmid evidence="5">pRSSL1</plasmid>
    </source>
</reference>
<keyword evidence="5" id="KW-0614">Plasmid</keyword>
<feature type="active site" description="Proton acceptor; for dehydratase activity" evidence="2">
    <location>
        <position position="188"/>
    </location>
</feature>
<dbReference type="PATRIC" id="fig|1200793.3.peg.2082"/>
<dbReference type="PROSITE" id="PS52019">
    <property type="entry name" value="PKS_MFAS_DH"/>
    <property type="match status" value="1"/>
</dbReference>
<dbReference type="Pfam" id="PF21089">
    <property type="entry name" value="PKS_DH_N"/>
    <property type="match status" value="1"/>
</dbReference>
<dbReference type="GO" id="GO:0016740">
    <property type="term" value="F:transferase activity"/>
    <property type="evidence" value="ECO:0007669"/>
    <property type="project" value="UniProtKB-KW"/>
</dbReference>
<dbReference type="PANTHER" id="PTHR45681:SF6">
    <property type="entry name" value="POLYKETIDE SYNTHASE 37"/>
    <property type="match status" value="1"/>
</dbReference>
<evidence type="ECO:0000256" key="2">
    <source>
        <dbReference type="PROSITE-ProRule" id="PRU01363"/>
    </source>
</evidence>
<feature type="active site" description="Proton donor; for dehydratase activity" evidence="2">
    <location>
        <position position="337"/>
    </location>
</feature>
<accession>J7SHL7</accession>
<proteinExistence type="predicted"/>
<protein>
    <recommendedName>
        <fullName evidence="4">PKS/mFAS DH domain-containing protein</fullName>
    </recommendedName>
</protein>
<keyword evidence="3" id="KW-0472">Membrane</keyword>
<keyword evidence="6" id="KW-1185">Reference proteome</keyword>
<feature type="domain" description="PKS/mFAS DH" evidence="4">
    <location>
        <begin position="152"/>
        <end position="412"/>
    </location>
</feature>
<comment type="caution">
    <text evidence="5">The sequence shown here is derived from an EMBL/GenBank/DDBJ whole genome shotgun (WGS) entry which is preliminary data.</text>
</comment>
<evidence type="ECO:0000256" key="3">
    <source>
        <dbReference type="SAM" id="Phobius"/>
    </source>
</evidence>
<name>J7SHL7_STRSL</name>
<dbReference type="PANTHER" id="PTHR45681">
    <property type="entry name" value="POLYKETIDE SYNTHASE 44-RELATED"/>
    <property type="match status" value="1"/>
</dbReference>
<dbReference type="AlphaFoldDB" id="J7SHL7"/>
<sequence length="412" mass="47124">MNDNTGYIIPFSGNSKKELEYYLNEVKRRLSSYNISLYNIQVILEVLSRKKSKQYRVAFIVDDSEELLNLITLYLSDPAVDNKKIVTGNILQDTNFIGDSNEIKEVDSLGEIAQLWCWGLRNDANIQLDKQVALHNRRIDLGGYYYNSEHIPRSMGMVSPLNKEELINNQIRYEKFTLTGEEDFIQDHVLYGKSIAPAAMYIELLFKVFENKRVTIRNLTWSKVLDSFPVTLKLKITESINEVRVEFLDGNELLYCSADVVFNNTKQEFSSNIVDNQLFLSSIEIDSSNIYTSFSDMKINYGSTFQKLESYSSNDEVARGNLNKNSSYRMYDMTVIDAALQTALLFNRNVGNEVNYPFIVEEIESQGALEDADHIIVTKKNNKLNIGIYGINGIYLLGLNGYIGFSGKKKKI</sequence>
<keyword evidence="3" id="KW-1133">Transmembrane helix</keyword>
<evidence type="ECO:0000313" key="5">
    <source>
        <dbReference type="EMBL" id="EJO15272.1"/>
    </source>
</evidence>
<dbReference type="RefSeq" id="WP_002892327.1">
    <property type="nucleotide sequence ID" value="NZ_ALIF01000007.1"/>
</dbReference>
<geneLocation type="plasmid" evidence="5">
    <name>pRSSL1</name>
</geneLocation>
<feature type="region of interest" description="N-terminal hotdog fold" evidence="2">
    <location>
        <begin position="152"/>
        <end position="267"/>
    </location>
</feature>
<dbReference type="InterPro" id="IPR049552">
    <property type="entry name" value="PKS_DH_N"/>
</dbReference>
<dbReference type="EMBL" id="ALIF01000007">
    <property type="protein sequence ID" value="EJO15272.1"/>
    <property type="molecule type" value="Genomic_DNA"/>
</dbReference>